<keyword evidence="6" id="KW-0804">Transcription</keyword>
<evidence type="ECO:0000256" key="3">
    <source>
        <dbReference type="ARBA" id="ARBA00022840"/>
    </source>
</evidence>
<comment type="function">
    <text evidence="6">Acts both as a biotin--[acetyl-CoA-carboxylase] ligase and a biotin-operon repressor. In the presence of ATP, BirA activates biotin to form the BirA-biotinyl-5'-adenylate (BirA-bio-5'-AMP or holoBirA) complex. HoloBirA can either transfer the biotinyl moiety to the biotin carboxyl carrier protein (BCCP) subunit of acetyl-CoA carboxylase, or bind to the biotin operator site and inhibit transcription of the operon.</text>
</comment>
<comment type="caution">
    <text evidence="8">The sequence shown here is derived from an EMBL/GenBank/DDBJ whole genome shotgun (WGS) entry which is preliminary data.</text>
</comment>
<dbReference type="HAMAP" id="MF_00978">
    <property type="entry name" value="Bifunct_BirA"/>
    <property type="match status" value="1"/>
</dbReference>
<dbReference type="PANTHER" id="PTHR12835">
    <property type="entry name" value="BIOTIN PROTEIN LIGASE"/>
    <property type="match status" value="1"/>
</dbReference>
<dbReference type="GO" id="GO:0004077">
    <property type="term" value="F:biotin--[biotin carboxyl-carrier protein] ligase activity"/>
    <property type="evidence" value="ECO:0007669"/>
    <property type="project" value="UniProtKB-EC"/>
</dbReference>
<reference evidence="8 9" key="1">
    <citation type="journal article" date="2020" name="Insects">
        <title>Bacteria Belonging to Pseudomonas typographi sp. nov. from the Bark Beetle Ips typographus Have Genomic Potential to Aid in the Host Ecology.</title>
        <authorList>
            <person name="Peral-Aranega E."/>
            <person name="Saati-Santamaria Z."/>
            <person name="Kolarik M."/>
            <person name="Rivas R."/>
            <person name="Garcia-Fraile P."/>
        </authorList>
    </citation>
    <scope>NUCLEOTIDE SEQUENCE [LARGE SCALE GENOMIC DNA]</scope>
    <source>
        <strain evidence="8 9">CA3A</strain>
    </source>
</reference>
<keyword evidence="6" id="KW-0678">Repressor</keyword>
<dbReference type="InterPro" id="IPR013196">
    <property type="entry name" value="HTH_11"/>
</dbReference>
<dbReference type="EMBL" id="JAAOCA010000022">
    <property type="protein sequence ID" value="MBD1600444.1"/>
    <property type="molecule type" value="Genomic_DNA"/>
</dbReference>
<keyword evidence="9" id="KW-1185">Reference proteome</keyword>
<evidence type="ECO:0000259" key="7">
    <source>
        <dbReference type="PROSITE" id="PS51733"/>
    </source>
</evidence>
<keyword evidence="3 6" id="KW-0067">ATP-binding</keyword>
<keyword evidence="4 6" id="KW-0092">Biotin</keyword>
<dbReference type="PANTHER" id="PTHR12835:SF5">
    <property type="entry name" value="BIOTIN--PROTEIN LIGASE"/>
    <property type="match status" value="1"/>
</dbReference>
<accession>A0ABR7Z554</accession>
<dbReference type="Proteomes" id="UP000805841">
    <property type="component" value="Unassembled WGS sequence"/>
</dbReference>
<evidence type="ECO:0000256" key="6">
    <source>
        <dbReference type="HAMAP-Rule" id="MF_00978"/>
    </source>
</evidence>
<name>A0ABR7Z554_9PSED</name>
<proteinExistence type="inferred from homology"/>
<gene>
    <name evidence="6 8" type="primary">birA</name>
    <name evidence="8" type="ORF">HAQ05_17250</name>
</gene>
<keyword evidence="1 6" id="KW-0436">Ligase</keyword>
<dbReference type="InterPro" id="IPR030855">
    <property type="entry name" value="Bifunct_BirA"/>
</dbReference>
<keyword evidence="6" id="KW-0805">Transcription regulation</keyword>
<protein>
    <recommendedName>
        <fullName evidence="6">Bifunctional ligase/repressor BirA</fullName>
    </recommendedName>
    <alternativeName>
        <fullName evidence="6">Biotin operon repressor</fullName>
    </alternativeName>
    <alternativeName>
        <fullName evidence="6">Biotin--[acetyl-CoA-carboxylase] ligase</fullName>
        <ecNumber evidence="6">6.3.4.15</ecNumber>
    </alternativeName>
    <alternativeName>
        <fullName evidence="6">Biotin--protein ligase</fullName>
    </alternativeName>
    <alternativeName>
        <fullName evidence="6">Biotin-[acetyl-CoA carboxylase] synthetase</fullName>
    </alternativeName>
</protein>
<dbReference type="InterPro" id="IPR003142">
    <property type="entry name" value="BPL_C"/>
</dbReference>
<feature type="domain" description="BPL/LPL catalytic" evidence="7">
    <location>
        <begin position="70"/>
        <end position="251"/>
    </location>
</feature>
<dbReference type="SUPFAM" id="SSF50037">
    <property type="entry name" value="C-terminal domain of transcriptional repressors"/>
    <property type="match status" value="1"/>
</dbReference>
<dbReference type="EC" id="6.3.4.15" evidence="6"/>
<comment type="similarity">
    <text evidence="6">Belongs to the biotin--protein ligase family.</text>
</comment>
<dbReference type="NCBIfam" id="TIGR00121">
    <property type="entry name" value="birA_ligase"/>
    <property type="match status" value="1"/>
</dbReference>
<feature type="DNA-binding region" description="H-T-H motif" evidence="6">
    <location>
        <begin position="16"/>
        <end position="35"/>
    </location>
</feature>
<dbReference type="PROSITE" id="PS51733">
    <property type="entry name" value="BPL_LPL_CATALYTIC"/>
    <property type="match status" value="1"/>
</dbReference>
<dbReference type="InterPro" id="IPR004143">
    <property type="entry name" value="BPL_LPL_catalytic"/>
</dbReference>
<evidence type="ECO:0000256" key="4">
    <source>
        <dbReference type="ARBA" id="ARBA00023267"/>
    </source>
</evidence>
<dbReference type="Pfam" id="PF02237">
    <property type="entry name" value="BPL_C"/>
    <property type="match status" value="1"/>
</dbReference>
<comment type="catalytic activity">
    <reaction evidence="5 6">
        <text>biotin + L-lysyl-[protein] + ATP = N(6)-biotinyl-L-lysyl-[protein] + AMP + diphosphate + H(+)</text>
        <dbReference type="Rhea" id="RHEA:11756"/>
        <dbReference type="Rhea" id="RHEA-COMP:9752"/>
        <dbReference type="Rhea" id="RHEA-COMP:10505"/>
        <dbReference type="ChEBI" id="CHEBI:15378"/>
        <dbReference type="ChEBI" id="CHEBI:29969"/>
        <dbReference type="ChEBI" id="CHEBI:30616"/>
        <dbReference type="ChEBI" id="CHEBI:33019"/>
        <dbReference type="ChEBI" id="CHEBI:57586"/>
        <dbReference type="ChEBI" id="CHEBI:83144"/>
        <dbReference type="ChEBI" id="CHEBI:456215"/>
        <dbReference type="EC" id="6.3.4.15"/>
    </reaction>
</comment>
<dbReference type="Gene3D" id="1.10.10.10">
    <property type="entry name" value="Winged helix-like DNA-binding domain superfamily/Winged helix DNA-binding domain"/>
    <property type="match status" value="1"/>
</dbReference>
<evidence type="ECO:0000256" key="2">
    <source>
        <dbReference type="ARBA" id="ARBA00022741"/>
    </source>
</evidence>
<dbReference type="Gene3D" id="2.30.30.100">
    <property type="match status" value="1"/>
</dbReference>
<feature type="binding site" evidence="6">
    <location>
        <begin position="114"/>
        <end position="116"/>
    </location>
    <ligand>
        <name>biotin</name>
        <dbReference type="ChEBI" id="CHEBI:57586"/>
    </ligand>
</feature>
<feature type="binding site" evidence="6">
    <location>
        <position position="181"/>
    </location>
    <ligand>
        <name>biotin</name>
        <dbReference type="ChEBI" id="CHEBI:57586"/>
    </ligand>
</feature>
<dbReference type="NCBIfam" id="NF008847">
    <property type="entry name" value="PRK11886.1-2"/>
    <property type="match status" value="1"/>
</dbReference>
<feature type="binding site" evidence="6">
    <location>
        <begin position="86"/>
        <end position="88"/>
    </location>
    <ligand>
        <name>biotin</name>
        <dbReference type="ChEBI" id="CHEBI:57586"/>
    </ligand>
</feature>
<feature type="binding site" evidence="6">
    <location>
        <position position="110"/>
    </location>
    <ligand>
        <name>biotin</name>
        <dbReference type="ChEBI" id="CHEBI:57586"/>
    </ligand>
</feature>
<evidence type="ECO:0000313" key="9">
    <source>
        <dbReference type="Proteomes" id="UP000805841"/>
    </source>
</evidence>
<evidence type="ECO:0000313" key="8">
    <source>
        <dbReference type="EMBL" id="MBD1600444.1"/>
    </source>
</evidence>
<evidence type="ECO:0000256" key="1">
    <source>
        <dbReference type="ARBA" id="ARBA00022598"/>
    </source>
</evidence>
<sequence length="319" mass="34633">MLALLKLLADGRFHSGEALGQVLGVSRSAVWKQLQQLEADYQVQVHKVRGRGYCLPAPLALLDAEQLQPALGAQGITLDLHATIDSTNARALRLIAEQAPLPCLVLAECQLAGRGRRGRQWVSPFGENLYYSLALRIDGGMRRIEGLSLVAGLAVLACLKEAGVPDVVLKWPNDVLVGDRKIAGILLELVGDPADICHVVLGVGINVNMKAAPAVDQLWTSMQLSSGQPMDRNLLVLALSQHLLHYLQLHRDHGFAALREQWEQHHAWQGRHVTLQAGSRATSGKVLGVDDHGGLRLSVEGEEQVFSGGELSLRLRDDS</sequence>
<dbReference type="InterPro" id="IPR045864">
    <property type="entry name" value="aa-tRNA-synth_II/BPL/LPL"/>
</dbReference>
<keyword evidence="2 6" id="KW-0547">Nucleotide-binding</keyword>
<dbReference type="CDD" id="cd16442">
    <property type="entry name" value="BPL"/>
    <property type="match status" value="1"/>
</dbReference>
<dbReference type="InterPro" id="IPR036390">
    <property type="entry name" value="WH_DNA-bd_sf"/>
</dbReference>
<dbReference type="Gene3D" id="3.30.930.10">
    <property type="entry name" value="Bira Bifunctional Protein, Domain 2"/>
    <property type="match status" value="1"/>
</dbReference>
<keyword evidence="6" id="KW-0238">DNA-binding</keyword>
<dbReference type="InterPro" id="IPR008988">
    <property type="entry name" value="Transcriptional_repressor_C"/>
</dbReference>
<dbReference type="InterPro" id="IPR004408">
    <property type="entry name" value="Biotin_CoA_COase_ligase"/>
</dbReference>
<dbReference type="NCBIfam" id="NF008848">
    <property type="entry name" value="PRK11886.1-3"/>
    <property type="match status" value="1"/>
</dbReference>
<dbReference type="SUPFAM" id="SSF55681">
    <property type="entry name" value="Class II aaRS and biotin synthetases"/>
    <property type="match status" value="1"/>
</dbReference>
<dbReference type="InterPro" id="IPR036388">
    <property type="entry name" value="WH-like_DNA-bd_sf"/>
</dbReference>
<dbReference type="Pfam" id="PF08279">
    <property type="entry name" value="HTH_11"/>
    <property type="match status" value="1"/>
</dbReference>
<dbReference type="SUPFAM" id="SSF46785">
    <property type="entry name" value="Winged helix' DNA-binding domain"/>
    <property type="match status" value="1"/>
</dbReference>
<organism evidence="8 9">
    <name type="scientific">Pseudomonas typographi</name>
    <dbReference type="NCBI Taxonomy" id="2715964"/>
    <lineage>
        <taxon>Bacteria</taxon>
        <taxon>Pseudomonadati</taxon>
        <taxon>Pseudomonadota</taxon>
        <taxon>Gammaproteobacteria</taxon>
        <taxon>Pseudomonadales</taxon>
        <taxon>Pseudomonadaceae</taxon>
        <taxon>Pseudomonas</taxon>
    </lineage>
</organism>
<dbReference type="Pfam" id="PF03099">
    <property type="entry name" value="BPL_LplA_LipB"/>
    <property type="match status" value="1"/>
</dbReference>
<dbReference type="RefSeq" id="WP_190422765.1">
    <property type="nucleotide sequence ID" value="NZ_JAAOCA010000022.1"/>
</dbReference>
<evidence type="ECO:0000256" key="5">
    <source>
        <dbReference type="ARBA" id="ARBA00047846"/>
    </source>
</evidence>